<feature type="repeat" description="TPR" evidence="3">
    <location>
        <begin position="594"/>
        <end position="627"/>
    </location>
</feature>
<dbReference type="Pfam" id="PF14559">
    <property type="entry name" value="TPR_19"/>
    <property type="match status" value="1"/>
</dbReference>
<evidence type="ECO:0000256" key="1">
    <source>
        <dbReference type="ARBA" id="ARBA00022737"/>
    </source>
</evidence>
<evidence type="ECO:0000313" key="5">
    <source>
        <dbReference type="EMBL" id="MBC8594927.1"/>
    </source>
</evidence>
<dbReference type="InterPro" id="IPR050498">
    <property type="entry name" value="Ycf3"/>
</dbReference>
<dbReference type="PROSITE" id="PS50005">
    <property type="entry name" value="TPR"/>
    <property type="match status" value="8"/>
</dbReference>
<dbReference type="Pfam" id="PF13432">
    <property type="entry name" value="TPR_16"/>
    <property type="match status" value="2"/>
</dbReference>
<keyword evidence="1" id="KW-0677">Repeat</keyword>
<dbReference type="Proteomes" id="UP000651085">
    <property type="component" value="Unassembled WGS sequence"/>
</dbReference>
<feature type="repeat" description="TPR" evidence="3">
    <location>
        <begin position="226"/>
        <end position="259"/>
    </location>
</feature>
<sequence length="674" mass="77807">MIKKILVALLLLPTLVYAQINTERVMMIARNALYFEDYVLSIQYFNQVINAKPYLYEPYFFRGLAKINLDDFQGAEADCDKAIERNPFVVGAYQIRGLARIRQNKYDGAIEDYKKALHYAPENITLLHNLVLCYIQKKDYKEAEENLETMLKVAPKYTRAYLMRGEVALKQQDTIRALKDFNTAIEMDKYDPDAWASRAIVQLQQSKYAEAESDFNHAIRLSARNAGNYINRALARFHQNNLRGAMSDYDLALDIDPNNFIGHYNRGLLRAQVGDDNRAIEDFDFVLEIEPDNMMATFNRGLLRAQTGDYRGAIKDYTTVIDQYPNFLAGYYHRAEARKKIGDKKGAEMDDFKLMKAQLDRQNGVTTKDVAQNVEEGEEEDGSKTRKKSDKNMNNYRKIVIADDSEQERQYKSDYRGRVQDRNVNIQLEPMFALTYYEKASDVKRFVNFHKFIDELNQSKVYPKRLLITDMEAPLTEEQVKFHFALIDAHTSAIVEDDRSASKRFARALDFYLVQDFTSSIEDLTKAILLDDTFFPAYFMRSLVRYKQLEYQKAEEVAAAKQGGDTSQKEITAVDYDVVKADLDRVITLAPDFVYAYYNRGNVQAMLKDYRAALVDYDKAIELNRDFADAYFNRGLTHIFLGNNKQGITDLSKAGELGIVSAYNIIKRFTDQPE</sequence>
<evidence type="ECO:0000256" key="4">
    <source>
        <dbReference type="SAM" id="MobiDB-lite"/>
    </source>
</evidence>
<keyword evidence="6" id="KW-1185">Reference proteome</keyword>
<feature type="region of interest" description="Disordered" evidence="4">
    <location>
        <begin position="365"/>
        <end position="390"/>
    </location>
</feature>
<feature type="repeat" description="TPR" evidence="3">
    <location>
        <begin position="158"/>
        <end position="191"/>
    </location>
</feature>
<organism evidence="5 6">
    <name type="scientific">Jilunia laotingensis</name>
    <dbReference type="NCBI Taxonomy" id="2763675"/>
    <lineage>
        <taxon>Bacteria</taxon>
        <taxon>Pseudomonadati</taxon>
        <taxon>Bacteroidota</taxon>
        <taxon>Bacteroidia</taxon>
        <taxon>Bacteroidales</taxon>
        <taxon>Bacteroidaceae</taxon>
        <taxon>Jilunia</taxon>
    </lineage>
</organism>
<keyword evidence="2 3" id="KW-0802">TPR repeat</keyword>
<dbReference type="Gene3D" id="1.25.40.10">
    <property type="entry name" value="Tetratricopeptide repeat domain"/>
    <property type="match status" value="6"/>
</dbReference>
<dbReference type="InterPro" id="IPR019734">
    <property type="entry name" value="TPR_rpt"/>
</dbReference>
<dbReference type="SMART" id="SM00028">
    <property type="entry name" value="TPR"/>
    <property type="match status" value="11"/>
</dbReference>
<dbReference type="GO" id="GO:0009279">
    <property type="term" value="C:cell outer membrane"/>
    <property type="evidence" value="ECO:0007669"/>
    <property type="project" value="TreeGrafter"/>
</dbReference>
<protein>
    <submittedName>
        <fullName evidence="5">Tetratricopeptide repeat protein</fullName>
    </submittedName>
</protein>
<dbReference type="InterPro" id="IPR011990">
    <property type="entry name" value="TPR-like_helical_dom_sf"/>
</dbReference>
<dbReference type="AlphaFoldDB" id="A0A926ILF5"/>
<evidence type="ECO:0000256" key="3">
    <source>
        <dbReference type="PROSITE-ProRule" id="PRU00339"/>
    </source>
</evidence>
<evidence type="ECO:0000256" key="2">
    <source>
        <dbReference type="ARBA" id="ARBA00022803"/>
    </source>
</evidence>
<reference evidence="5" key="1">
    <citation type="submission" date="2020-08" db="EMBL/GenBank/DDBJ databases">
        <title>Genome public.</title>
        <authorList>
            <person name="Liu C."/>
            <person name="Sun Q."/>
        </authorList>
    </citation>
    <scope>NUCLEOTIDE SEQUENCE</scope>
    <source>
        <strain evidence="5">N12</strain>
    </source>
</reference>
<gene>
    <name evidence="5" type="ORF">H8744_17085</name>
</gene>
<feature type="repeat" description="TPR" evidence="3">
    <location>
        <begin position="294"/>
        <end position="327"/>
    </location>
</feature>
<accession>A0A926ILF5</accession>
<comment type="caution">
    <text evidence="5">The sequence shown here is derived from an EMBL/GenBank/DDBJ whole genome shotgun (WGS) entry which is preliminary data.</text>
</comment>
<dbReference type="Pfam" id="PF13181">
    <property type="entry name" value="TPR_8"/>
    <property type="match status" value="1"/>
</dbReference>
<proteinExistence type="predicted"/>
<dbReference type="RefSeq" id="WP_262436011.1">
    <property type="nucleotide sequence ID" value="NZ_JACRTF010000001.1"/>
</dbReference>
<dbReference type="Pfam" id="PF00515">
    <property type="entry name" value="TPR_1"/>
    <property type="match status" value="1"/>
</dbReference>
<dbReference type="PANTHER" id="PTHR44858:SF1">
    <property type="entry name" value="UDP-N-ACETYLGLUCOSAMINE--PEPTIDE N-ACETYLGLUCOSAMINYLTRANSFERASE SPINDLY-RELATED"/>
    <property type="match status" value="1"/>
</dbReference>
<evidence type="ECO:0000313" key="6">
    <source>
        <dbReference type="Proteomes" id="UP000651085"/>
    </source>
</evidence>
<feature type="repeat" description="TPR" evidence="3">
    <location>
        <begin position="124"/>
        <end position="157"/>
    </location>
</feature>
<dbReference type="GO" id="GO:0046813">
    <property type="term" value="P:receptor-mediated virion attachment to host cell"/>
    <property type="evidence" value="ECO:0007669"/>
    <property type="project" value="TreeGrafter"/>
</dbReference>
<feature type="repeat" description="TPR" evidence="3">
    <location>
        <begin position="260"/>
        <end position="293"/>
    </location>
</feature>
<dbReference type="PANTHER" id="PTHR44858">
    <property type="entry name" value="TETRATRICOPEPTIDE REPEAT PROTEIN 6"/>
    <property type="match status" value="1"/>
</dbReference>
<feature type="repeat" description="TPR" evidence="3">
    <location>
        <begin position="90"/>
        <end position="123"/>
    </location>
</feature>
<dbReference type="EMBL" id="JACRTF010000001">
    <property type="protein sequence ID" value="MBC8594927.1"/>
    <property type="molecule type" value="Genomic_DNA"/>
</dbReference>
<dbReference type="SUPFAM" id="SSF48452">
    <property type="entry name" value="TPR-like"/>
    <property type="match status" value="2"/>
</dbReference>
<name>A0A926ILF5_9BACT</name>
<feature type="repeat" description="TPR" evidence="3">
    <location>
        <begin position="192"/>
        <end position="225"/>
    </location>
</feature>